<gene>
    <name evidence="1" type="ORF">GRO01_19930</name>
</gene>
<comment type="caution">
    <text evidence="1">The sequence shown here is derived from an EMBL/GenBank/DDBJ whole genome shotgun (WGS) entry which is preliminary data.</text>
</comment>
<dbReference type="Proteomes" id="UP000320772">
    <property type="component" value="Unassembled WGS sequence"/>
</dbReference>
<evidence type="ECO:0000313" key="1">
    <source>
        <dbReference type="EMBL" id="GEB04417.1"/>
    </source>
</evidence>
<proteinExistence type="predicted"/>
<evidence type="ECO:0000313" key="2">
    <source>
        <dbReference type="Proteomes" id="UP000320772"/>
    </source>
</evidence>
<dbReference type="AlphaFoldDB" id="A0A4Y3M7J9"/>
<sequence length="60" mass="6973">MYKINKQIKNKNIKGNFLKNTRPSPIIHYYFLVLLSGLKYSSYCDFDSPINLSFVSALIL</sequence>
<organism evidence="1 2">
    <name type="scientific">Gluconobacter roseus NBRC 3990</name>
    <dbReference type="NCBI Taxonomy" id="1307950"/>
    <lineage>
        <taxon>Bacteria</taxon>
        <taxon>Pseudomonadati</taxon>
        <taxon>Pseudomonadota</taxon>
        <taxon>Alphaproteobacteria</taxon>
        <taxon>Acetobacterales</taxon>
        <taxon>Acetobacteraceae</taxon>
        <taxon>Gluconobacter</taxon>
    </lineage>
</organism>
<keyword evidence="2" id="KW-1185">Reference proteome</keyword>
<name>A0A4Y3M7J9_9PROT</name>
<reference evidence="1 2" key="1">
    <citation type="submission" date="2019-06" db="EMBL/GenBank/DDBJ databases">
        <title>Whole genome shotgun sequence of Gluconobacter roseus NBRC 3990.</title>
        <authorList>
            <person name="Hosoyama A."/>
            <person name="Uohara A."/>
            <person name="Ohji S."/>
            <person name="Ichikawa N."/>
        </authorList>
    </citation>
    <scope>NUCLEOTIDE SEQUENCE [LARGE SCALE GENOMIC DNA]</scope>
    <source>
        <strain evidence="1 2">NBRC 3990</strain>
    </source>
</reference>
<accession>A0A4Y3M7J9</accession>
<dbReference type="EMBL" id="BJLY01000003">
    <property type="protein sequence ID" value="GEB04417.1"/>
    <property type="molecule type" value="Genomic_DNA"/>
</dbReference>
<protein>
    <submittedName>
        <fullName evidence="1">Uncharacterized protein</fullName>
    </submittedName>
</protein>